<reference evidence="1" key="2">
    <citation type="journal article" date="2021" name="PeerJ">
        <title>Extensive microbial diversity within the chicken gut microbiome revealed by metagenomics and culture.</title>
        <authorList>
            <person name="Gilroy R."/>
            <person name="Ravi A."/>
            <person name="Getino M."/>
            <person name="Pursley I."/>
            <person name="Horton D.L."/>
            <person name="Alikhan N.F."/>
            <person name="Baker D."/>
            <person name="Gharbi K."/>
            <person name="Hall N."/>
            <person name="Watson M."/>
            <person name="Adriaenssens E.M."/>
            <person name="Foster-Nyarko E."/>
            <person name="Jarju S."/>
            <person name="Secka A."/>
            <person name="Antonio M."/>
            <person name="Oren A."/>
            <person name="Chaudhuri R.R."/>
            <person name="La Ragione R."/>
            <person name="Hildebrand F."/>
            <person name="Pallen M.J."/>
        </authorList>
    </citation>
    <scope>NUCLEOTIDE SEQUENCE</scope>
    <source>
        <strain evidence="1">10037</strain>
    </source>
</reference>
<organism evidence="1 2">
    <name type="scientific">Candidatus Merdivivens pullistercoris</name>
    <dbReference type="NCBI Taxonomy" id="2840873"/>
    <lineage>
        <taxon>Bacteria</taxon>
        <taxon>Pseudomonadati</taxon>
        <taxon>Bacteroidota</taxon>
        <taxon>Bacteroidia</taxon>
        <taxon>Bacteroidales</taxon>
        <taxon>Muribaculaceae</taxon>
        <taxon>Muribaculaceae incertae sedis</taxon>
        <taxon>Candidatus Merdivivens</taxon>
    </lineage>
</organism>
<name>A0A9D9N9N1_9BACT</name>
<gene>
    <name evidence="1" type="ORF">IAB93_06380</name>
</gene>
<evidence type="ECO:0000313" key="1">
    <source>
        <dbReference type="EMBL" id="MBO8465603.1"/>
    </source>
</evidence>
<dbReference type="Proteomes" id="UP000823597">
    <property type="component" value="Unassembled WGS sequence"/>
</dbReference>
<reference evidence="1" key="1">
    <citation type="submission" date="2020-10" db="EMBL/GenBank/DDBJ databases">
        <authorList>
            <person name="Gilroy R."/>
        </authorList>
    </citation>
    <scope>NUCLEOTIDE SEQUENCE</scope>
    <source>
        <strain evidence="1">10037</strain>
    </source>
</reference>
<accession>A0A9D9N9N1</accession>
<comment type="caution">
    <text evidence="1">The sequence shown here is derived from an EMBL/GenBank/DDBJ whole genome shotgun (WGS) entry which is preliminary data.</text>
</comment>
<sequence length="196" mass="22178">MEEKDIEYLDNFEARLTEDMLRLCTSLGMLDGTLLESEDITSKWKELAPEYMADAVPNIKEFPEAAVGWAGYIGLAVAKWWDEDWGKHHNAKYSSLLGPRGFDDMDEHIMENILGYRRGSAEAGIVAKTLLCCSQLAIDSIRHENIETQSVLAFQAFARATRAMFRIGAAMELKREGYRFQKVRIAESGTGNRFKS</sequence>
<dbReference type="EMBL" id="JADIME010000067">
    <property type="protein sequence ID" value="MBO8465603.1"/>
    <property type="molecule type" value="Genomic_DNA"/>
</dbReference>
<protein>
    <submittedName>
        <fullName evidence="1">Uncharacterized protein</fullName>
    </submittedName>
</protein>
<dbReference type="AlphaFoldDB" id="A0A9D9N9N1"/>
<proteinExistence type="predicted"/>
<evidence type="ECO:0000313" key="2">
    <source>
        <dbReference type="Proteomes" id="UP000823597"/>
    </source>
</evidence>